<keyword evidence="3" id="KW-0378">Hydrolase</keyword>
<dbReference type="PANTHER" id="PTHR39456:SF1">
    <property type="entry name" value="METAL-DEPENDENT HYDROLASE"/>
    <property type="match status" value="1"/>
</dbReference>
<evidence type="ECO:0000256" key="1">
    <source>
        <dbReference type="SAM" id="MobiDB-lite"/>
    </source>
</evidence>
<dbReference type="InterPro" id="IPR016516">
    <property type="entry name" value="UCP07580"/>
</dbReference>
<feature type="region of interest" description="Disordered" evidence="1">
    <location>
        <begin position="282"/>
        <end position="302"/>
    </location>
</feature>
<reference evidence="3 4" key="1">
    <citation type="submission" date="2018-04" db="EMBL/GenBank/DDBJ databases">
        <title>Thalassorhabdus spongiae gen. nov., sp. nov., isolated from a marine sponge in South-West Iceland.</title>
        <authorList>
            <person name="Knobloch S."/>
            <person name="Daussin A."/>
            <person name="Johannsson R."/>
            <person name="Marteinsson V.T."/>
        </authorList>
    </citation>
    <scope>NUCLEOTIDE SEQUENCE [LARGE SCALE GENOMIC DNA]</scope>
    <source>
        <strain evidence="3 4">Hp12</strain>
    </source>
</reference>
<feature type="transmembrane region" description="Helical" evidence="2">
    <location>
        <begin position="198"/>
        <end position="218"/>
    </location>
</feature>
<protein>
    <submittedName>
        <fullName evidence="3">Metal-dependent hydrolase</fullName>
    </submittedName>
</protein>
<evidence type="ECO:0000313" key="3">
    <source>
        <dbReference type="EMBL" id="PVZ71506.1"/>
    </source>
</evidence>
<sequence length="302" mass="35529">MVNNNNDGHTQDPAIKPRRMSFPFQQMKAHNFFDDNSLKSSFVAALSATFPPGEGEFINSVRNYQDQITDPKLKEQIRGFVTQEAHHSHQHKQANIAISKLGWDAKRLEVSLQAEIEKYFHRRSNRFRLAMTVGMEHLTAILAEHVLENPYKIEPMEPAARQLLYWHSVEEIEHKAVAFDVYMQCEGDQKYLRRALRIGFFLFALRISIYMMAMMWWAKKWPTWSEAKSFYSFLFSKEEGFMTALKKPYKDYFQPGFHPWQHANQHLIDKWKKELYNPECDKGSDQYVKPEESSSKLETHAA</sequence>
<evidence type="ECO:0000313" key="4">
    <source>
        <dbReference type="Proteomes" id="UP000244906"/>
    </source>
</evidence>
<dbReference type="PIRSF" id="PIRSF007580">
    <property type="entry name" value="UCP07580"/>
    <property type="match status" value="1"/>
</dbReference>
<accession>A0A2V1GXJ2</accession>
<comment type="caution">
    <text evidence="3">The sequence shown here is derived from an EMBL/GenBank/DDBJ whole genome shotgun (WGS) entry which is preliminary data.</text>
</comment>
<dbReference type="RefSeq" id="WP_116685096.1">
    <property type="nucleotide sequence ID" value="NZ_CAWNYD010000001.1"/>
</dbReference>
<keyword evidence="2" id="KW-1133">Transmembrane helix</keyword>
<evidence type="ECO:0000256" key="2">
    <source>
        <dbReference type="SAM" id="Phobius"/>
    </source>
</evidence>
<proteinExistence type="predicted"/>
<dbReference type="Pfam" id="PF10118">
    <property type="entry name" value="Metal_hydrol"/>
    <property type="match status" value="1"/>
</dbReference>
<dbReference type="AlphaFoldDB" id="A0A2V1GXJ2"/>
<keyword evidence="2" id="KW-0812">Transmembrane</keyword>
<keyword evidence="2" id="KW-0472">Membrane</keyword>
<dbReference type="OrthoDB" id="5727566at2"/>
<dbReference type="EMBL" id="QDDL01000001">
    <property type="protein sequence ID" value="PVZ71506.1"/>
    <property type="molecule type" value="Genomic_DNA"/>
</dbReference>
<keyword evidence="4" id="KW-1185">Reference proteome</keyword>
<organism evidence="3 4">
    <name type="scientific">Pelagibaculum spongiae</name>
    <dbReference type="NCBI Taxonomy" id="2080658"/>
    <lineage>
        <taxon>Bacteria</taxon>
        <taxon>Pseudomonadati</taxon>
        <taxon>Pseudomonadota</taxon>
        <taxon>Gammaproteobacteria</taxon>
        <taxon>Oceanospirillales</taxon>
        <taxon>Pelagibaculum</taxon>
    </lineage>
</organism>
<dbReference type="Proteomes" id="UP000244906">
    <property type="component" value="Unassembled WGS sequence"/>
</dbReference>
<dbReference type="GO" id="GO:0016787">
    <property type="term" value="F:hydrolase activity"/>
    <property type="evidence" value="ECO:0007669"/>
    <property type="project" value="UniProtKB-KW"/>
</dbReference>
<dbReference type="PANTHER" id="PTHR39456">
    <property type="entry name" value="METAL-DEPENDENT HYDROLASE"/>
    <property type="match status" value="1"/>
</dbReference>
<gene>
    <name evidence="3" type="ORF">DC094_00190</name>
</gene>
<name>A0A2V1GXJ2_9GAMM</name>